<evidence type="ECO:0000256" key="10">
    <source>
        <dbReference type="ARBA" id="ARBA00022691"/>
    </source>
</evidence>
<dbReference type="Pfam" id="PF03798">
    <property type="entry name" value="TRAM_LAG1_CLN8"/>
    <property type="match status" value="1"/>
</dbReference>
<evidence type="ECO:0000256" key="2">
    <source>
        <dbReference type="ARBA" id="ARBA00004141"/>
    </source>
</evidence>
<dbReference type="GO" id="GO:0008270">
    <property type="term" value="F:zinc ion binding"/>
    <property type="evidence" value="ECO:0007669"/>
    <property type="project" value="UniProtKB-KW"/>
</dbReference>
<dbReference type="EMBL" id="JYDP01000030">
    <property type="protein sequence ID" value="KRZ13662.1"/>
    <property type="molecule type" value="Genomic_DNA"/>
</dbReference>
<evidence type="ECO:0000256" key="6">
    <source>
        <dbReference type="ARBA" id="ARBA00018325"/>
    </source>
</evidence>
<evidence type="ECO:0000256" key="14">
    <source>
        <dbReference type="ARBA" id="ARBA00023136"/>
    </source>
</evidence>
<dbReference type="GO" id="GO:0030488">
    <property type="term" value="P:tRNA methylation"/>
    <property type="evidence" value="ECO:0007669"/>
    <property type="project" value="TreeGrafter"/>
</dbReference>
<dbReference type="InterPro" id="IPR000571">
    <property type="entry name" value="Znf_CCCH"/>
</dbReference>
<sequence>MPSTFYTLMLVHSIDSSCWKIGVALVFLFFVFFLFLKCFLKNFPLPHSVTVVGSSRIFRWQNLLVSFLHAAITGCSTLLCVWFYWNDGLGEDLMLFSNWPTYCVCCFATAYFIYDISDIVWHGKIREKAEVLLHHFAILFATMYVVTAVHAVGYCIVAMMVEVNTAFLHARKLMQMGGFSREQLCVRINIVCNLATFCTFRFVPLTMLTLAIFTEKNRLPSWFWIHYSISIAVLNVINVILFYRLIRTDVLSVGRYKQNLSNKDELWWKTHRKMDSGCGFCASLNLVEYESSAFVDCTLPLCSIFVDRMEMSRRIVGQEVVGADSELENFVTVVQIWWKKPHLVHRRIKGVDTVENPSIPEQTMATFTRCGATADGGTFRKRKLIDRTGGCFIEYMWENDDRFICVPTSDDSEHCFYNRPYGVEMNTDKNDGVKILQAFIFETSESEGAAADDDQKLLEIFCCKLLKAMHRWISHKKGSLKLSNTLSLVNQERFWAHYRKLKATYARSLINDWTERSPAEKTVFEDISIAAYLLTIWEEERIEKGTTEMQSFVDLGCGNGLLVYLLNSEGHSGFGVDQRKRNIWDKFSSVSQLKEMRIDLTGNLNWLGKPNWIISNHADQLTPWIPIWATKLNDCNTFIIPCCPYDLFGKYQRQHNGQSHYRSYLLYIKEIMNSLDFSVDQDLLRIPSTKRICFVGRREKPCESVKLKVEAVLSQPCGRPLHVSSIEKLADNLDKKSNTGENDPSRNCNHLPRSFTDELVYRIAAYLLQTKRLKRIRLDKQRVLTWNLGGEAKISDCLLLLDAEEKLMMKNMFGGFKTLLKNNHQTFQIQAGKVRLRDWSTVEIKHKEMKKTKPCWFDSTHPNGCPLTSDKCPFLHTYIF</sequence>
<evidence type="ECO:0000256" key="7">
    <source>
        <dbReference type="ARBA" id="ARBA00022490"/>
    </source>
</evidence>
<evidence type="ECO:0000256" key="16">
    <source>
        <dbReference type="PROSITE-ProRule" id="PRU00205"/>
    </source>
</evidence>
<feature type="domain" description="C3H1-type" evidence="19">
    <location>
        <begin position="849"/>
        <end position="879"/>
    </location>
</feature>
<proteinExistence type="inferred from homology"/>
<evidence type="ECO:0000256" key="12">
    <source>
        <dbReference type="ARBA" id="ARBA00022694"/>
    </source>
</evidence>
<comment type="catalytic activity">
    <reaction evidence="15">
        <text>uridine(44) in tRNA(Ser) + S-adenosyl-L-methionine = 2'-O-methyluridine(44) in tRNA(Ser) + S-adenosyl-L-homocysteine + H(+)</text>
        <dbReference type="Rhea" id="RHEA:43100"/>
        <dbReference type="Rhea" id="RHEA-COMP:10339"/>
        <dbReference type="Rhea" id="RHEA-COMP:10340"/>
        <dbReference type="ChEBI" id="CHEBI:15378"/>
        <dbReference type="ChEBI" id="CHEBI:57856"/>
        <dbReference type="ChEBI" id="CHEBI:59789"/>
        <dbReference type="ChEBI" id="CHEBI:65315"/>
        <dbReference type="ChEBI" id="CHEBI:74478"/>
        <dbReference type="EC" id="2.1.1.211"/>
    </reaction>
</comment>
<keyword evidence="12" id="KW-0819">tRNA processing</keyword>
<keyword evidence="8 21" id="KW-0489">Methyltransferase</keyword>
<name>A0A0V1HSE0_9BILA</name>
<keyword evidence="10" id="KW-0949">S-adenosyl-L-methionine</keyword>
<comment type="similarity">
    <text evidence="4">Belongs to the TRM44 family.</text>
</comment>
<keyword evidence="22" id="KW-1185">Reference proteome</keyword>
<feature type="transmembrane region" description="Helical" evidence="18">
    <location>
        <begin position="97"/>
        <end position="117"/>
    </location>
</feature>
<evidence type="ECO:0000256" key="13">
    <source>
        <dbReference type="ARBA" id="ARBA00022989"/>
    </source>
</evidence>
<dbReference type="GO" id="GO:0016020">
    <property type="term" value="C:membrane"/>
    <property type="evidence" value="ECO:0007669"/>
    <property type="project" value="UniProtKB-SubCell"/>
</dbReference>
<evidence type="ECO:0000313" key="21">
    <source>
        <dbReference type="EMBL" id="KRZ13662.1"/>
    </source>
</evidence>
<keyword evidence="13 18" id="KW-1133">Transmembrane helix</keyword>
<keyword evidence="9 21" id="KW-0808">Transferase</keyword>
<evidence type="ECO:0000256" key="5">
    <source>
        <dbReference type="ARBA" id="ARBA00012795"/>
    </source>
</evidence>
<evidence type="ECO:0000256" key="1">
    <source>
        <dbReference type="ARBA" id="ARBA00002778"/>
    </source>
</evidence>
<evidence type="ECO:0000256" key="17">
    <source>
        <dbReference type="PROSITE-ProRule" id="PRU00723"/>
    </source>
</evidence>
<feature type="transmembrane region" description="Helical" evidence="18">
    <location>
        <begin position="225"/>
        <end position="246"/>
    </location>
</feature>
<dbReference type="STRING" id="268475.A0A0V1HSE0"/>
<evidence type="ECO:0000259" key="20">
    <source>
        <dbReference type="PROSITE" id="PS50922"/>
    </source>
</evidence>
<evidence type="ECO:0000256" key="8">
    <source>
        <dbReference type="ARBA" id="ARBA00022603"/>
    </source>
</evidence>
<dbReference type="Proteomes" id="UP000055024">
    <property type="component" value="Unassembled WGS sequence"/>
</dbReference>
<comment type="caution">
    <text evidence="21">The sequence shown here is derived from an EMBL/GenBank/DDBJ whole genome shotgun (WGS) entry which is preliminary data.</text>
</comment>
<feature type="transmembrane region" description="Helical" evidence="18">
    <location>
        <begin position="190"/>
        <end position="213"/>
    </location>
</feature>
<reference evidence="21 22" key="1">
    <citation type="submission" date="2015-01" db="EMBL/GenBank/DDBJ databases">
        <title>Evolution of Trichinella species and genotypes.</title>
        <authorList>
            <person name="Korhonen P.K."/>
            <person name="Edoardo P."/>
            <person name="Giuseppe L.R."/>
            <person name="Gasser R.B."/>
        </authorList>
    </citation>
    <scope>NUCLEOTIDE SEQUENCE [LARGE SCALE GENOMIC DNA]</scope>
    <source>
        <strain evidence="21">ISS1029</strain>
    </source>
</reference>
<gene>
    <name evidence="21" type="primary">Trmt44</name>
    <name evidence="21" type="ORF">T11_8392</name>
</gene>
<keyword evidence="17" id="KW-0863">Zinc-finger</keyword>
<evidence type="ECO:0000256" key="11">
    <source>
        <dbReference type="ARBA" id="ARBA00022692"/>
    </source>
</evidence>
<dbReference type="OrthoDB" id="10047021at2759"/>
<dbReference type="AlphaFoldDB" id="A0A0V1HSE0"/>
<dbReference type="InterPro" id="IPR029063">
    <property type="entry name" value="SAM-dependent_MTases_sf"/>
</dbReference>
<organism evidence="21 22">
    <name type="scientific">Trichinella zimbabwensis</name>
    <dbReference type="NCBI Taxonomy" id="268475"/>
    <lineage>
        <taxon>Eukaryota</taxon>
        <taxon>Metazoa</taxon>
        <taxon>Ecdysozoa</taxon>
        <taxon>Nematoda</taxon>
        <taxon>Enoplea</taxon>
        <taxon>Dorylaimia</taxon>
        <taxon>Trichinellida</taxon>
        <taxon>Trichinellidae</taxon>
        <taxon>Trichinella</taxon>
    </lineage>
</organism>
<evidence type="ECO:0000313" key="22">
    <source>
        <dbReference type="Proteomes" id="UP000055024"/>
    </source>
</evidence>
<protein>
    <recommendedName>
        <fullName evidence="6">Probable tRNA (uracil-O(2)-)-methyltransferase</fullName>
        <ecNumber evidence="5">2.1.1.211</ecNumber>
    </recommendedName>
</protein>
<evidence type="ECO:0000259" key="19">
    <source>
        <dbReference type="PROSITE" id="PS50103"/>
    </source>
</evidence>
<keyword evidence="17" id="KW-0862">Zinc</keyword>
<dbReference type="SUPFAM" id="SSF53335">
    <property type="entry name" value="S-adenosyl-L-methionine-dependent methyltransferases"/>
    <property type="match status" value="1"/>
</dbReference>
<feature type="zinc finger region" description="C3H1-type" evidence="17">
    <location>
        <begin position="849"/>
        <end position="879"/>
    </location>
</feature>
<keyword evidence="7" id="KW-0963">Cytoplasm</keyword>
<feature type="transmembrane region" description="Helical" evidence="18">
    <location>
        <begin position="20"/>
        <end position="40"/>
    </location>
</feature>
<keyword evidence="14 16" id="KW-0472">Membrane</keyword>
<dbReference type="Pfam" id="PF07757">
    <property type="entry name" value="AdoMet_MTase"/>
    <property type="match status" value="1"/>
</dbReference>
<evidence type="ECO:0000256" key="9">
    <source>
        <dbReference type="ARBA" id="ARBA00022679"/>
    </source>
</evidence>
<comment type="function">
    <text evidence="1">Probable adenosyl-L-methionine (AdoMet)-dependent tRNA (uracil-O(2)-)-methyltransferase.</text>
</comment>
<dbReference type="InterPro" id="IPR011671">
    <property type="entry name" value="tRNA_uracil_MeTrfase"/>
</dbReference>
<evidence type="ECO:0000256" key="3">
    <source>
        <dbReference type="ARBA" id="ARBA00004496"/>
    </source>
</evidence>
<dbReference type="PANTHER" id="PTHR21210">
    <property type="entry name" value="TRNA (URACIL-O(2)-)-METHYLTRANSFERASE-RELATED"/>
    <property type="match status" value="1"/>
</dbReference>
<dbReference type="SMART" id="SM00724">
    <property type="entry name" value="TLC"/>
    <property type="match status" value="1"/>
</dbReference>
<dbReference type="GO" id="GO:0005737">
    <property type="term" value="C:cytoplasm"/>
    <property type="evidence" value="ECO:0007669"/>
    <property type="project" value="UniProtKB-SubCell"/>
</dbReference>
<dbReference type="GO" id="GO:0141101">
    <property type="term" value="F:tRNA(Ser) (uridine(44)-2'-O-)-methyltransferase activity"/>
    <property type="evidence" value="ECO:0007669"/>
    <property type="project" value="UniProtKB-EC"/>
</dbReference>
<keyword evidence="17" id="KW-0479">Metal-binding</keyword>
<dbReference type="PROSITE" id="PS50922">
    <property type="entry name" value="TLC"/>
    <property type="match status" value="1"/>
</dbReference>
<comment type="subcellular location">
    <subcellularLocation>
        <location evidence="3">Cytoplasm</location>
    </subcellularLocation>
    <subcellularLocation>
        <location evidence="2">Membrane</location>
        <topology evidence="2">Multi-pass membrane protein</topology>
    </subcellularLocation>
</comment>
<dbReference type="EC" id="2.1.1.211" evidence="5"/>
<evidence type="ECO:0000256" key="18">
    <source>
        <dbReference type="SAM" id="Phobius"/>
    </source>
</evidence>
<dbReference type="InterPro" id="IPR006634">
    <property type="entry name" value="TLC-dom"/>
</dbReference>
<evidence type="ECO:0000256" key="15">
    <source>
        <dbReference type="ARBA" id="ARBA00047957"/>
    </source>
</evidence>
<dbReference type="PANTHER" id="PTHR21210:SF0">
    <property type="entry name" value="TRNA (URACIL-O(2)-)-METHYLTRANSFERASE-RELATED"/>
    <property type="match status" value="1"/>
</dbReference>
<accession>A0A0V1HSE0</accession>
<dbReference type="PROSITE" id="PS50103">
    <property type="entry name" value="ZF_C3H1"/>
    <property type="match status" value="1"/>
</dbReference>
<feature type="transmembrane region" description="Helical" evidence="18">
    <location>
        <begin position="63"/>
        <end position="85"/>
    </location>
</feature>
<feature type="domain" description="TLC" evidence="20">
    <location>
        <begin position="55"/>
        <end position="251"/>
    </location>
</feature>
<evidence type="ECO:0000256" key="4">
    <source>
        <dbReference type="ARBA" id="ARBA00009056"/>
    </source>
</evidence>
<keyword evidence="11 16" id="KW-0812">Transmembrane</keyword>